<evidence type="ECO:0000313" key="1">
    <source>
        <dbReference type="EMBL" id="KAG5563762.1"/>
    </source>
</evidence>
<organism evidence="1 2">
    <name type="scientific">Rhododendron griersonianum</name>
    <dbReference type="NCBI Taxonomy" id="479676"/>
    <lineage>
        <taxon>Eukaryota</taxon>
        <taxon>Viridiplantae</taxon>
        <taxon>Streptophyta</taxon>
        <taxon>Embryophyta</taxon>
        <taxon>Tracheophyta</taxon>
        <taxon>Spermatophyta</taxon>
        <taxon>Magnoliopsida</taxon>
        <taxon>eudicotyledons</taxon>
        <taxon>Gunneridae</taxon>
        <taxon>Pentapetalae</taxon>
        <taxon>asterids</taxon>
        <taxon>Ericales</taxon>
        <taxon>Ericaceae</taxon>
        <taxon>Ericoideae</taxon>
        <taxon>Rhodoreae</taxon>
        <taxon>Rhododendron</taxon>
    </lineage>
</organism>
<keyword evidence="2" id="KW-1185">Reference proteome</keyword>
<accession>A0AAV6LG40</accession>
<name>A0AAV6LG40_9ERIC</name>
<proteinExistence type="predicted"/>
<dbReference type="AlphaFoldDB" id="A0AAV6LG40"/>
<protein>
    <submittedName>
        <fullName evidence="1">Uncharacterized protein</fullName>
    </submittedName>
</protein>
<evidence type="ECO:0000313" key="2">
    <source>
        <dbReference type="Proteomes" id="UP000823749"/>
    </source>
</evidence>
<comment type="caution">
    <text evidence="1">The sequence shown here is derived from an EMBL/GenBank/DDBJ whole genome shotgun (WGS) entry which is preliminary data.</text>
</comment>
<gene>
    <name evidence="1" type="ORF">RHGRI_000083</name>
</gene>
<reference evidence="1" key="1">
    <citation type="submission" date="2020-08" db="EMBL/GenBank/DDBJ databases">
        <title>Plant Genome Project.</title>
        <authorList>
            <person name="Zhang R.-G."/>
        </authorList>
    </citation>
    <scope>NUCLEOTIDE SEQUENCE</scope>
    <source>
        <strain evidence="1">WSP0</strain>
        <tissue evidence="1">Leaf</tissue>
    </source>
</reference>
<dbReference type="Proteomes" id="UP000823749">
    <property type="component" value="Chromosome 1"/>
</dbReference>
<dbReference type="EMBL" id="JACTNZ010000001">
    <property type="protein sequence ID" value="KAG5563762.1"/>
    <property type="molecule type" value="Genomic_DNA"/>
</dbReference>
<sequence length="87" mass="9804">MATSFFSDADDLCEEHPEDLEKYASLNAVQEWRELLAPLVQISLLQCTSFTRKVPDMQMFRLEVPKSAYGGTQVFVDDGAMNSLTLL</sequence>